<dbReference type="EMBL" id="JRPC02000011">
    <property type="protein sequence ID" value="TLE15943.1"/>
    <property type="molecule type" value="Genomic_DNA"/>
</dbReference>
<keyword evidence="3 5" id="KW-1133">Transmembrane helix</keyword>
<evidence type="ECO:0000313" key="7">
    <source>
        <dbReference type="EMBL" id="TLE15943.1"/>
    </source>
</evidence>
<evidence type="ECO:0000256" key="5">
    <source>
        <dbReference type="SAM" id="Phobius"/>
    </source>
</evidence>
<evidence type="ECO:0000259" key="6">
    <source>
        <dbReference type="Pfam" id="PF04335"/>
    </source>
</evidence>
<evidence type="ECO:0000256" key="4">
    <source>
        <dbReference type="ARBA" id="ARBA00023136"/>
    </source>
</evidence>
<comment type="subcellular location">
    <subcellularLocation>
        <location evidence="1">Membrane</location>
        <topology evidence="1">Single-pass membrane protein</topology>
    </subcellularLocation>
</comment>
<organism evidence="7 8">
    <name type="scientific">Helicobacter apodemus</name>
    <dbReference type="NCBI Taxonomy" id="135569"/>
    <lineage>
        <taxon>Bacteria</taxon>
        <taxon>Pseudomonadati</taxon>
        <taxon>Campylobacterota</taxon>
        <taxon>Epsilonproteobacteria</taxon>
        <taxon>Campylobacterales</taxon>
        <taxon>Helicobacteraceae</taxon>
        <taxon>Helicobacter</taxon>
    </lineage>
</organism>
<dbReference type="InterPro" id="IPR007430">
    <property type="entry name" value="VirB8"/>
</dbReference>
<sequence>MMDLKNLKDPNYIFQLEKNITKILFILVVILSGLLFLALFSLAILMPLKETKPYLVFFSEPQGSFFRIETQGFNVRSDIALLKSLLAGYVIKRETINRIDDDVRYREVALQSENKVYKVFQQAVTQSGSIYQTKNLYREIEIINSQILSQDVATIEFIAKERRGELQTGYQRYKATLKFGFESKEIKENAIPLNPTGFIVYEYALSKVNIEKDGTMKTIAQ</sequence>
<reference evidence="7 8" key="1">
    <citation type="journal article" date="2014" name="Genome Announc.">
        <title>Draft genome sequences of eight enterohepatic helicobacter species isolated from both laboratory and wild rodents.</title>
        <authorList>
            <person name="Sheh A."/>
            <person name="Shen Z."/>
            <person name="Fox J.G."/>
        </authorList>
    </citation>
    <scope>NUCLEOTIDE SEQUENCE [LARGE SCALE GENOMIC DNA]</scope>
    <source>
        <strain evidence="7 8">MIT-03-7007</strain>
    </source>
</reference>
<dbReference type="GO" id="GO:0016020">
    <property type="term" value="C:membrane"/>
    <property type="evidence" value="ECO:0007669"/>
    <property type="project" value="UniProtKB-SubCell"/>
</dbReference>
<gene>
    <name evidence="7" type="ORF">LS72_005130</name>
</gene>
<feature type="transmembrane region" description="Helical" evidence="5">
    <location>
        <begin position="20"/>
        <end position="45"/>
    </location>
</feature>
<feature type="domain" description="Bacterial virulence protein VirB8" evidence="6">
    <location>
        <begin position="21"/>
        <end position="207"/>
    </location>
</feature>
<accession>A0A4U8UDY7</accession>
<proteinExistence type="predicted"/>
<evidence type="ECO:0000256" key="2">
    <source>
        <dbReference type="ARBA" id="ARBA00022692"/>
    </source>
</evidence>
<keyword evidence="8" id="KW-1185">Reference proteome</keyword>
<dbReference type="InterPro" id="IPR032710">
    <property type="entry name" value="NTF2-like_dom_sf"/>
</dbReference>
<evidence type="ECO:0000256" key="3">
    <source>
        <dbReference type="ARBA" id="ARBA00022989"/>
    </source>
</evidence>
<comment type="caution">
    <text evidence="7">The sequence shown here is derived from an EMBL/GenBank/DDBJ whole genome shotgun (WGS) entry which is preliminary data.</text>
</comment>
<evidence type="ECO:0000313" key="8">
    <source>
        <dbReference type="Proteomes" id="UP000029920"/>
    </source>
</evidence>
<dbReference type="SUPFAM" id="SSF54427">
    <property type="entry name" value="NTF2-like"/>
    <property type="match status" value="1"/>
</dbReference>
<dbReference type="AlphaFoldDB" id="A0A4U8UDY7"/>
<dbReference type="Proteomes" id="UP000029920">
    <property type="component" value="Unassembled WGS sequence"/>
</dbReference>
<dbReference type="Pfam" id="PF04335">
    <property type="entry name" value="VirB8"/>
    <property type="match status" value="1"/>
</dbReference>
<name>A0A4U8UDY7_9HELI</name>
<dbReference type="Gene3D" id="3.10.450.230">
    <property type="entry name" value="VirB8 protein"/>
    <property type="match status" value="1"/>
</dbReference>
<protein>
    <submittedName>
        <fullName evidence="7">Virulence protein</fullName>
    </submittedName>
</protein>
<keyword evidence="2 5" id="KW-0812">Transmembrane</keyword>
<dbReference type="CDD" id="cd16424">
    <property type="entry name" value="VirB8"/>
    <property type="match status" value="1"/>
</dbReference>
<evidence type="ECO:0000256" key="1">
    <source>
        <dbReference type="ARBA" id="ARBA00004167"/>
    </source>
</evidence>
<keyword evidence="4 5" id="KW-0472">Membrane</keyword>